<keyword evidence="2" id="KW-1185">Reference proteome</keyword>
<comment type="caution">
    <text evidence="1">The sequence shown here is derived from an EMBL/GenBank/DDBJ whole genome shotgun (WGS) entry which is preliminary data.</text>
</comment>
<name>A0ABM9AQ91_9BACT</name>
<protein>
    <submittedName>
        <fullName evidence="1">Uncharacterized protein</fullName>
    </submittedName>
</protein>
<dbReference type="EMBL" id="CAKLPY010000001">
    <property type="protein sequence ID" value="CAH0995845.1"/>
    <property type="molecule type" value="Genomic_DNA"/>
</dbReference>
<sequence length="38" mass="4642">MTQFLTLKPVYFLNKKVVKKTYPFNHFIEKKSYLSVLF</sequence>
<evidence type="ECO:0000313" key="1">
    <source>
        <dbReference type="EMBL" id="CAH0995845.1"/>
    </source>
</evidence>
<reference evidence="1" key="1">
    <citation type="submission" date="2021-12" db="EMBL/GenBank/DDBJ databases">
        <authorList>
            <person name="Rodrigo-Torres L."/>
            <person name="Arahal R. D."/>
            <person name="Lucena T."/>
        </authorList>
    </citation>
    <scope>NUCLEOTIDE SEQUENCE</scope>
    <source>
        <strain evidence="1">CECT 8858</strain>
    </source>
</reference>
<dbReference type="Proteomes" id="UP000837932">
    <property type="component" value="Unassembled WGS sequence"/>
</dbReference>
<gene>
    <name evidence="1" type="ORF">EMA8858_01973</name>
</gene>
<organism evidence="1 2">
    <name type="scientific">Emticicia aquatica</name>
    <dbReference type="NCBI Taxonomy" id="1681835"/>
    <lineage>
        <taxon>Bacteria</taxon>
        <taxon>Pseudomonadati</taxon>
        <taxon>Bacteroidota</taxon>
        <taxon>Cytophagia</taxon>
        <taxon>Cytophagales</taxon>
        <taxon>Leadbetterellaceae</taxon>
        <taxon>Emticicia</taxon>
    </lineage>
</organism>
<accession>A0ABM9AQ91</accession>
<proteinExistence type="predicted"/>
<evidence type="ECO:0000313" key="2">
    <source>
        <dbReference type="Proteomes" id="UP000837932"/>
    </source>
</evidence>